<keyword evidence="2" id="KW-1133">Transmembrane helix</keyword>
<dbReference type="InterPro" id="IPR036721">
    <property type="entry name" value="RCK_C_sf"/>
</dbReference>
<dbReference type="SUPFAM" id="SSF51735">
    <property type="entry name" value="NAD(P)-binding Rossmann-fold domains"/>
    <property type="match status" value="1"/>
</dbReference>
<organism evidence="5 6">
    <name type="scientific">Methanococcus maripaludis KA1</name>
    <dbReference type="NCBI Taxonomy" id="637914"/>
    <lineage>
        <taxon>Archaea</taxon>
        <taxon>Methanobacteriati</taxon>
        <taxon>Methanobacteriota</taxon>
        <taxon>Methanomada group</taxon>
        <taxon>Methanococci</taxon>
        <taxon>Methanococcales</taxon>
        <taxon>Methanococcaceae</taxon>
        <taxon>Methanococcus</taxon>
    </lineage>
</organism>
<dbReference type="PANTHER" id="PTHR43833">
    <property type="entry name" value="POTASSIUM CHANNEL PROTEIN 2-RELATED-RELATED"/>
    <property type="match status" value="1"/>
</dbReference>
<dbReference type="InterPro" id="IPR006037">
    <property type="entry name" value="RCK_C"/>
</dbReference>
<comment type="subcellular location">
    <subcellularLocation>
        <location evidence="1">Cell membrane</location>
        <topology evidence="1">Multi-pass membrane protein</topology>
    </subcellularLocation>
</comment>
<dbReference type="Gene3D" id="1.10.287.70">
    <property type="match status" value="1"/>
</dbReference>
<protein>
    <submittedName>
        <fullName evidence="5">Potassium uptake protein</fullName>
    </submittedName>
</protein>
<dbReference type="AlphaFoldDB" id="A0A2Z5PIE1"/>
<keyword evidence="2" id="KW-0812">Transmembrane</keyword>
<dbReference type="RefSeq" id="WP_048055727.1">
    <property type="nucleotide sequence ID" value="NZ_AP011526.1"/>
</dbReference>
<dbReference type="Gene3D" id="3.30.70.1450">
    <property type="entry name" value="Regulator of K+ conductance, C-terminal domain"/>
    <property type="match status" value="1"/>
</dbReference>
<dbReference type="KEGG" id="mmak:MMKA1_00290"/>
<name>A0A2Z5PIE1_METMI</name>
<evidence type="ECO:0000256" key="1">
    <source>
        <dbReference type="ARBA" id="ARBA00004651"/>
    </source>
</evidence>
<dbReference type="GO" id="GO:0008324">
    <property type="term" value="F:monoatomic cation transmembrane transporter activity"/>
    <property type="evidence" value="ECO:0007669"/>
    <property type="project" value="InterPro"/>
</dbReference>
<dbReference type="PROSITE" id="PS51201">
    <property type="entry name" value="RCK_N"/>
    <property type="match status" value="1"/>
</dbReference>
<dbReference type="InterPro" id="IPR003148">
    <property type="entry name" value="RCK_N"/>
</dbReference>
<dbReference type="GeneID" id="24780614"/>
<feature type="domain" description="RCK N-terminal" evidence="3">
    <location>
        <begin position="107"/>
        <end position="225"/>
    </location>
</feature>
<evidence type="ECO:0000313" key="5">
    <source>
        <dbReference type="EMBL" id="BAP60146.1"/>
    </source>
</evidence>
<evidence type="ECO:0000313" key="6">
    <source>
        <dbReference type="Proteomes" id="UP000264208"/>
    </source>
</evidence>
<feature type="transmembrane region" description="Helical" evidence="2">
    <location>
        <begin position="7"/>
        <end position="28"/>
    </location>
</feature>
<keyword evidence="2" id="KW-0472">Membrane</keyword>
<evidence type="ECO:0000259" key="3">
    <source>
        <dbReference type="PROSITE" id="PS51201"/>
    </source>
</evidence>
<dbReference type="EMBL" id="AP011526">
    <property type="protein sequence ID" value="BAP60146.1"/>
    <property type="molecule type" value="Genomic_DNA"/>
</dbReference>
<dbReference type="GO" id="GO:0006813">
    <property type="term" value="P:potassium ion transport"/>
    <property type="evidence" value="ECO:0007669"/>
    <property type="project" value="InterPro"/>
</dbReference>
<dbReference type="Pfam" id="PF02080">
    <property type="entry name" value="TrkA_C"/>
    <property type="match status" value="1"/>
</dbReference>
<accession>A0A2Z5PIE1</accession>
<dbReference type="GeneID" id="41278436"/>
<evidence type="ECO:0000259" key="4">
    <source>
        <dbReference type="PROSITE" id="PS51202"/>
    </source>
</evidence>
<dbReference type="InterPro" id="IPR036291">
    <property type="entry name" value="NAD(P)-bd_dom_sf"/>
</dbReference>
<feature type="transmembrane region" description="Helical" evidence="2">
    <location>
        <begin position="61"/>
        <end position="90"/>
    </location>
</feature>
<dbReference type="GO" id="GO:0005886">
    <property type="term" value="C:plasma membrane"/>
    <property type="evidence" value="ECO:0007669"/>
    <property type="project" value="UniProtKB-SubCell"/>
</dbReference>
<dbReference type="Pfam" id="PF02254">
    <property type="entry name" value="TrkA_N"/>
    <property type="match status" value="1"/>
</dbReference>
<dbReference type="InterPro" id="IPR013099">
    <property type="entry name" value="K_chnl_dom"/>
</dbReference>
<dbReference type="SUPFAM" id="SSF81324">
    <property type="entry name" value="Voltage-gated potassium channels"/>
    <property type="match status" value="1"/>
</dbReference>
<dbReference type="PROSITE" id="PS51202">
    <property type="entry name" value="RCK_C"/>
    <property type="match status" value="1"/>
</dbReference>
<dbReference type="Gene3D" id="3.40.50.720">
    <property type="entry name" value="NAD(P)-binding Rossmann-like Domain"/>
    <property type="match status" value="1"/>
</dbReference>
<dbReference type="SUPFAM" id="SSF116726">
    <property type="entry name" value="TrkA C-terminal domain-like"/>
    <property type="match status" value="1"/>
</dbReference>
<evidence type="ECO:0000256" key="2">
    <source>
        <dbReference type="SAM" id="Phobius"/>
    </source>
</evidence>
<gene>
    <name evidence="5" type="ORF">MMKA1_00290</name>
</gene>
<dbReference type="Proteomes" id="UP000264208">
    <property type="component" value="Chromosome"/>
</dbReference>
<reference evidence="5 6" key="1">
    <citation type="submission" date="2009-06" db="EMBL/GenBank/DDBJ databases">
        <title>Molecular Evidence for Microbiologically Influenced Corrosion from genome of Methanogen.</title>
        <authorList>
            <person name="Ito N."/>
            <person name="Tsurumaru H."/>
            <person name="Shimizu A."/>
            <person name="Harada T."/>
            <person name="Hosoyama A."/>
            <person name="Horikawa H."/>
            <person name="Wakai S."/>
            <person name="Sasaki K."/>
            <person name="Nishijima K."/>
            <person name="Ataku H."/>
            <person name="Yamazaki J."/>
            <person name="Mise M."/>
            <person name="Yamazaki S."/>
            <person name="Tanikawa S."/>
            <person name="Harayama S."/>
            <person name="Fujita N."/>
        </authorList>
    </citation>
    <scope>NUCLEOTIDE SEQUENCE [LARGE SCALE GENOMIC DNA]</scope>
    <source>
        <strain evidence="6">KA1 ( NBRC 102054)</strain>
    </source>
</reference>
<dbReference type="Pfam" id="PF07885">
    <property type="entry name" value="Ion_trans_2"/>
    <property type="match status" value="1"/>
</dbReference>
<feature type="domain" description="RCK C-terminal" evidence="4">
    <location>
        <begin position="252"/>
        <end position="335"/>
    </location>
</feature>
<proteinExistence type="predicted"/>
<sequence length="335" mass="37864">MESMEKIKIGIFVLFVVIISFSLMFMYIEGWTLLQAIYFSVATISTVGYGDFYPTSELGQLLTILFIVFGVSTGLYTLGAFAESFIGGYFKRYNRRIKMKKRIEMLENHYIVCGYGRIGRVVIDRLRESGLDYVAIDNNSEILEAEFEKDPNFNYIVGDATHDEYLIDAQIDRAKALISTVSTDSDNVYITLSSKRLNPKLYVVSKADEQVAMDKLLIAGADKVVSPYMIGGLRVAELAMKPGILDFVSTFMSIAKYEYDEDLEIRKILIGKNSKIRGKTLTESQIRYNSRVTIIGIKKENDLLVNPGPEIILEYNDQIYAFGTGEQLDVLESMV</sequence>
<dbReference type="PANTHER" id="PTHR43833:SF13">
    <property type="entry name" value="POTASSIUM CHANNEL PROTEIN 2-RELATED"/>
    <property type="match status" value="1"/>
</dbReference>
<dbReference type="InterPro" id="IPR050721">
    <property type="entry name" value="Trk_Ktr_HKT_K-transport"/>
</dbReference>